<dbReference type="AlphaFoldDB" id="A0A923HM09"/>
<dbReference type="Proteomes" id="UP000634011">
    <property type="component" value="Unassembled WGS sequence"/>
</dbReference>
<dbReference type="RefSeq" id="WP_186911081.1">
    <property type="nucleotide sequence ID" value="NZ_JACOFV010000002.1"/>
</dbReference>
<proteinExistence type="predicted"/>
<accession>A0A923HM09</accession>
<evidence type="ECO:0000313" key="2">
    <source>
        <dbReference type="Proteomes" id="UP000634011"/>
    </source>
</evidence>
<sequence>MVQAIDPSSSSSGGAASAAASAGALQAQLDQYQHQLSDCVNCDSAKTPEGKQQIAEISSKIGSIRQAIESRQAAANSTTANKSNQVNAVNGVNANNPVTAVNHASTINSATHSTQAAQNQISVDAVQPPVAANLTVGVNINLYS</sequence>
<reference evidence="1" key="1">
    <citation type="submission" date="2020-08" db="EMBL/GenBank/DDBJ databases">
        <title>Novel species isolated from subtropical streams in China.</title>
        <authorList>
            <person name="Lu H."/>
        </authorList>
    </citation>
    <scope>NUCLEOTIDE SEQUENCE</scope>
    <source>
        <strain evidence="1">KACC 12607</strain>
    </source>
</reference>
<organism evidence="1 2">
    <name type="scientific">Undibacterium jejuense</name>
    <dbReference type="NCBI Taxonomy" id="1344949"/>
    <lineage>
        <taxon>Bacteria</taxon>
        <taxon>Pseudomonadati</taxon>
        <taxon>Pseudomonadota</taxon>
        <taxon>Betaproteobacteria</taxon>
        <taxon>Burkholderiales</taxon>
        <taxon>Oxalobacteraceae</taxon>
        <taxon>Undibacterium</taxon>
    </lineage>
</organism>
<comment type="caution">
    <text evidence="1">The sequence shown here is derived from an EMBL/GenBank/DDBJ whole genome shotgun (WGS) entry which is preliminary data.</text>
</comment>
<protein>
    <submittedName>
        <fullName evidence="1">Uncharacterized protein</fullName>
    </submittedName>
</protein>
<evidence type="ECO:0000313" key="1">
    <source>
        <dbReference type="EMBL" id="MBC3861143.1"/>
    </source>
</evidence>
<dbReference type="EMBL" id="JACOFV010000002">
    <property type="protein sequence ID" value="MBC3861143.1"/>
    <property type="molecule type" value="Genomic_DNA"/>
</dbReference>
<name>A0A923HM09_9BURK</name>
<gene>
    <name evidence="1" type="ORF">H8K32_03445</name>
</gene>
<keyword evidence="2" id="KW-1185">Reference proteome</keyword>